<name>A0ABQ9UUV1_SAGOE</name>
<feature type="non-terminal residue" evidence="7">
    <location>
        <position position="1"/>
    </location>
</feature>
<dbReference type="Proteomes" id="UP001266305">
    <property type="component" value="Unassembled WGS sequence"/>
</dbReference>
<accession>A0ABQ9UUV1</accession>
<keyword evidence="2" id="KW-0964">Secreted</keyword>
<reference evidence="7 8" key="1">
    <citation type="submission" date="2023-05" db="EMBL/GenBank/DDBJ databases">
        <title>B98-5 Cell Line De Novo Hybrid Assembly: An Optical Mapping Approach.</title>
        <authorList>
            <person name="Kananen K."/>
            <person name="Auerbach J.A."/>
            <person name="Kautto E."/>
            <person name="Blachly J.S."/>
        </authorList>
    </citation>
    <scope>NUCLEOTIDE SEQUENCE [LARGE SCALE GENOMIC DNA]</scope>
    <source>
        <strain evidence="7">B95-8</strain>
        <tissue evidence="7">Cell line</tissue>
    </source>
</reference>
<keyword evidence="5" id="KW-1015">Disulfide bond</keyword>
<proteinExistence type="predicted"/>
<keyword evidence="7" id="KW-0378">Hydrolase</keyword>
<comment type="caution">
    <text evidence="7">The sequence shown here is derived from an EMBL/GenBank/DDBJ whole genome shotgun (WGS) entry which is preliminary data.</text>
</comment>
<comment type="subcellular location">
    <subcellularLocation>
        <location evidence="1">Secreted</location>
    </subcellularLocation>
</comment>
<gene>
    <name evidence="7" type="primary">PAMR1_1</name>
    <name evidence="7" type="ORF">P7K49_021933</name>
</gene>
<dbReference type="GO" id="GO:0008233">
    <property type="term" value="F:peptidase activity"/>
    <property type="evidence" value="ECO:0007669"/>
    <property type="project" value="UniProtKB-KW"/>
</dbReference>
<protein>
    <submittedName>
        <fullName evidence="7">Inactive serine protease pamr1</fullName>
    </submittedName>
</protein>
<keyword evidence="3" id="KW-0732">Signal</keyword>
<feature type="non-terminal residue" evidence="7">
    <location>
        <position position="61"/>
    </location>
</feature>
<evidence type="ECO:0000313" key="7">
    <source>
        <dbReference type="EMBL" id="KAK2100585.1"/>
    </source>
</evidence>
<dbReference type="PANTHER" id="PTHR24254">
    <property type="entry name" value="PROTHROMBIN"/>
    <property type="match status" value="1"/>
</dbReference>
<keyword evidence="6" id="KW-0325">Glycoprotein</keyword>
<dbReference type="EMBL" id="JASSZA010000010">
    <property type="protein sequence ID" value="KAK2100585.1"/>
    <property type="molecule type" value="Genomic_DNA"/>
</dbReference>
<organism evidence="7 8">
    <name type="scientific">Saguinus oedipus</name>
    <name type="common">Cotton-top tamarin</name>
    <name type="synonym">Oedipomidas oedipus</name>
    <dbReference type="NCBI Taxonomy" id="9490"/>
    <lineage>
        <taxon>Eukaryota</taxon>
        <taxon>Metazoa</taxon>
        <taxon>Chordata</taxon>
        <taxon>Craniata</taxon>
        <taxon>Vertebrata</taxon>
        <taxon>Euteleostomi</taxon>
        <taxon>Mammalia</taxon>
        <taxon>Eutheria</taxon>
        <taxon>Euarchontoglires</taxon>
        <taxon>Primates</taxon>
        <taxon>Haplorrhini</taxon>
        <taxon>Platyrrhini</taxon>
        <taxon>Cebidae</taxon>
        <taxon>Callitrichinae</taxon>
        <taxon>Saguinus</taxon>
    </lineage>
</organism>
<keyword evidence="7" id="KW-0645">Protease</keyword>
<sequence length="61" mass="6991">ETPLHQLYSAAFSKQKLQSAPTKKPALPFGDLPTGYQHLHTQLQYECISPFYRRLGSSRRT</sequence>
<evidence type="ECO:0000313" key="8">
    <source>
        <dbReference type="Proteomes" id="UP001266305"/>
    </source>
</evidence>
<keyword evidence="4" id="KW-0677">Repeat</keyword>
<evidence type="ECO:0000256" key="4">
    <source>
        <dbReference type="ARBA" id="ARBA00022737"/>
    </source>
</evidence>
<keyword evidence="8" id="KW-1185">Reference proteome</keyword>
<evidence type="ECO:0000256" key="6">
    <source>
        <dbReference type="ARBA" id="ARBA00023180"/>
    </source>
</evidence>
<evidence type="ECO:0000256" key="5">
    <source>
        <dbReference type="ARBA" id="ARBA00023157"/>
    </source>
</evidence>
<evidence type="ECO:0000256" key="3">
    <source>
        <dbReference type="ARBA" id="ARBA00022729"/>
    </source>
</evidence>
<evidence type="ECO:0000256" key="2">
    <source>
        <dbReference type="ARBA" id="ARBA00022525"/>
    </source>
</evidence>
<dbReference type="GO" id="GO:0006508">
    <property type="term" value="P:proteolysis"/>
    <property type="evidence" value="ECO:0007669"/>
    <property type="project" value="UniProtKB-KW"/>
</dbReference>
<dbReference type="InterPro" id="IPR051659">
    <property type="entry name" value="Serine_Protease_S1-Domain"/>
</dbReference>
<evidence type="ECO:0000256" key="1">
    <source>
        <dbReference type="ARBA" id="ARBA00004613"/>
    </source>
</evidence>
<dbReference type="PANTHER" id="PTHR24254:SF9">
    <property type="entry name" value="INACTIVE SERINE PROTEASE PAMR1"/>
    <property type="match status" value="1"/>
</dbReference>